<reference evidence="1 2" key="1">
    <citation type="submission" date="2013-08" db="EMBL/GenBank/DDBJ databases">
        <authorList>
            <person name="Weinstock G."/>
            <person name="Sodergren E."/>
            <person name="Wylie T."/>
            <person name="Fulton L."/>
            <person name="Fulton R."/>
            <person name="Fronick C."/>
            <person name="O'Laughlin M."/>
            <person name="Godfrey J."/>
            <person name="Miner T."/>
            <person name="Herter B."/>
            <person name="Appelbaum E."/>
            <person name="Cordes M."/>
            <person name="Lek S."/>
            <person name="Wollam A."/>
            <person name="Pepin K.H."/>
            <person name="Palsikar V.B."/>
            <person name="Mitreva M."/>
            <person name="Wilson R.K."/>
        </authorList>
    </citation>
    <scope>NUCLEOTIDE SEQUENCE [LARGE SCALE GENOMIC DNA]</scope>
    <source>
        <strain evidence="1 2">ATCC 12856</strain>
    </source>
</reference>
<dbReference type="Proteomes" id="UP000016511">
    <property type="component" value="Unassembled WGS sequence"/>
</dbReference>
<organism evidence="1 2">
    <name type="scientific">Aneurinibacillus aneurinilyticus ATCC 12856</name>
    <dbReference type="NCBI Taxonomy" id="649747"/>
    <lineage>
        <taxon>Bacteria</taxon>
        <taxon>Bacillati</taxon>
        <taxon>Bacillota</taxon>
        <taxon>Bacilli</taxon>
        <taxon>Bacillales</taxon>
        <taxon>Paenibacillaceae</taxon>
        <taxon>Aneurinibacillus group</taxon>
        <taxon>Aneurinibacillus</taxon>
    </lineage>
</organism>
<sequence>MPSTHIHQVKNTILKEKRALSFFLYRAFCKNLSPWGTRFSRHKKGTSPQLVEVFR</sequence>
<keyword evidence="2" id="KW-1185">Reference proteome</keyword>
<comment type="caution">
    <text evidence="1">The sequence shown here is derived from an EMBL/GenBank/DDBJ whole genome shotgun (WGS) entry which is preliminary data.</text>
</comment>
<name>U1YHF4_ANEAE</name>
<dbReference type="EMBL" id="AWSJ01000114">
    <property type="protein sequence ID" value="ERI10206.1"/>
    <property type="molecule type" value="Genomic_DNA"/>
</dbReference>
<evidence type="ECO:0000313" key="1">
    <source>
        <dbReference type="EMBL" id="ERI10206.1"/>
    </source>
</evidence>
<gene>
    <name evidence="1" type="ORF">HMPREF0083_01698</name>
</gene>
<dbReference type="AlphaFoldDB" id="U1YHF4"/>
<evidence type="ECO:0000313" key="2">
    <source>
        <dbReference type="Proteomes" id="UP000016511"/>
    </source>
</evidence>
<proteinExistence type="predicted"/>
<dbReference type="HOGENOM" id="CLU_3021784_0_0_9"/>
<protein>
    <submittedName>
        <fullName evidence="1">Uncharacterized protein</fullName>
    </submittedName>
</protein>
<dbReference type="STRING" id="649747.HMPREF0083_01698"/>
<accession>U1YHF4</accession>